<evidence type="ECO:0000256" key="5">
    <source>
        <dbReference type="ARBA" id="ARBA00022840"/>
    </source>
</evidence>
<sequence length="422" mass="44473">MPILLGCIADDFTGATDLASFLVASGMRTVQLIGVPTGPVDLDGADAVVIALKTRTQKTDQAVAESLLALQWLQQYQCEQYYFKYCSTFDSTADGNIGPISDALLDALGEKFTIACPSLPINGRAVYNGYLFVNGVLLNESGMQHHPLTPMTDANLVRVLDAQTRHSVGLVNHQVLDQGVEATGKAFGELAKQGHHYAIVDTLNYDHLVTIGHAARDLKLLTGGSGLAVGLADNFAAKGLLTKKADSGALSKVAGGIVLLSGSCSIATQEQVAQYRQDHPSLKVEPLKINDGSQTADDIVAWYKEQSVSRPALIYATDTPEAIKAVQQQLGVDAAGTLVEGVMAEVVRQLAQAGIRKFIVAGGETSGSVVQALNISAIKIGQSIAPGVPLTESISAQPQLLALKSGNFGDRDFFAKAVEAML</sequence>
<dbReference type="AlphaFoldDB" id="A0A2K8KSN2"/>
<dbReference type="GO" id="GO:0005524">
    <property type="term" value="F:ATP binding"/>
    <property type="evidence" value="ECO:0007669"/>
    <property type="project" value="UniProtKB-KW"/>
</dbReference>
<dbReference type="NCBIfam" id="NF043035">
    <property type="entry name" value="OxoTetrKin"/>
    <property type="match status" value="1"/>
</dbReference>
<evidence type="ECO:0000256" key="10">
    <source>
        <dbReference type="ARBA" id="ARBA00039095"/>
    </source>
</evidence>
<proteinExistence type="inferred from homology"/>
<comment type="function">
    <text evidence="9">Catalyzes the ATP-dependent phosphorylation of 3-oxo-tetronate to 3-oxo-tetronate 4-phosphate.</text>
</comment>
<dbReference type="InterPro" id="IPR050007">
    <property type="entry name" value="OtnK"/>
</dbReference>
<dbReference type="InterPro" id="IPR031475">
    <property type="entry name" value="NBD_C"/>
</dbReference>
<dbReference type="Pfam" id="PF07005">
    <property type="entry name" value="SBD_N"/>
    <property type="match status" value="1"/>
</dbReference>
<evidence type="ECO:0000256" key="2">
    <source>
        <dbReference type="ARBA" id="ARBA00022679"/>
    </source>
</evidence>
<keyword evidence="5" id="KW-0067">ATP-binding</keyword>
<evidence type="ECO:0000256" key="3">
    <source>
        <dbReference type="ARBA" id="ARBA00022741"/>
    </source>
</evidence>
<dbReference type="Gene3D" id="3.40.980.20">
    <property type="entry name" value="Four-carbon acid sugar kinase, nucleotide binding domain"/>
    <property type="match status" value="1"/>
</dbReference>
<evidence type="ECO:0000256" key="9">
    <source>
        <dbReference type="ARBA" id="ARBA00037335"/>
    </source>
</evidence>
<protein>
    <recommendedName>
        <fullName evidence="11">3-oxo-tetronate kinase</fullName>
        <ecNumber evidence="10">2.7.1.217</ecNumber>
    </recommendedName>
    <alternativeName>
        <fullName evidence="12">3-dehydrotetronate 4-kinase</fullName>
    </alternativeName>
</protein>
<evidence type="ECO:0000256" key="7">
    <source>
        <dbReference type="ARBA" id="ARBA00035898"/>
    </source>
</evidence>
<evidence type="ECO:0000259" key="14">
    <source>
        <dbReference type="Pfam" id="PF17042"/>
    </source>
</evidence>
<gene>
    <name evidence="15" type="ORF">REIFOR_02497</name>
</gene>
<organism evidence="15 16">
    <name type="scientific">Reinekea forsetii</name>
    <dbReference type="NCBI Taxonomy" id="1336806"/>
    <lineage>
        <taxon>Bacteria</taxon>
        <taxon>Pseudomonadati</taxon>
        <taxon>Pseudomonadota</taxon>
        <taxon>Gammaproteobacteria</taxon>
        <taxon>Oceanospirillales</taxon>
        <taxon>Saccharospirillaceae</taxon>
        <taxon>Reinekea</taxon>
    </lineage>
</organism>
<evidence type="ECO:0000313" key="16">
    <source>
        <dbReference type="Proteomes" id="UP000229757"/>
    </source>
</evidence>
<evidence type="ECO:0000256" key="1">
    <source>
        <dbReference type="ARBA" id="ARBA00005715"/>
    </source>
</evidence>
<dbReference type="InterPro" id="IPR037051">
    <property type="entry name" value="4-carb_acid_sugar_kinase_N_sf"/>
</dbReference>
<feature type="domain" description="Four-carbon acid sugar kinase nucleotide binding" evidence="14">
    <location>
        <begin position="259"/>
        <end position="414"/>
    </location>
</feature>
<evidence type="ECO:0000313" key="15">
    <source>
        <dbReference type="EMBL" id="ATX77622.1"/>
    </source>
</evidence>
<keyword evidence="2" id="KW-0808">Transferase</keyword>
<dbReference type="EMBL" id="CP011797">
    <property type="protein sequence ID" value="ATX77622.1"/>
    <property type="molecule type" value="Genomic_DNA"/>
</dbReference>
<comment type="catalytic activity">
    <reaction evidence="8">
        <text>3-dehydro-D-erythronate + ATP = 3-dehydro-4-O-phospho-D-erythronate + ADP + H(+)</text>
        <dbReference type="Rhea" id="RHEA:52556"/>
        <dbReference type="ChEBI" id="CHEBI:15378"/>
        <dbReference type="ChEBI" id="CHEBI:30616"/>
        <dbReference type="ChEBI" id="CHEBI:57958"/>
        <dbReference type="ChEBI" id="CHEBI:136593"/>
        <dbReference type="ChEBI" id="CHEBI:456216"/>
        <dbReference type="EC" id="2.7.1.217"/>
    </reaction>
</comment>
<dbReference type="RefSeq" id="WP_100257866.1">
    <property type="nucleotide sequence ID" value="NZ_CP011797.1"/>
</dbReference>
<dbReference type="EC" id="2.7.1.217" evidence="10"/>
<dbReference type="Pfam" id="PF17042">
    <property type="entry name" value="NBD_C"/>
    <property type="match status" value="1"/>
</dbReference>
<evidence type="ECO:0000256" key="4">
    <source>
        <dbReference type="ARBA" id="ARBA00022777"/>
    </source>
</evidence>
<comment type="catalytic activity">
    <reaction evidence="7">
        <text>3-dehydro-L-erythronate + ATP = 3-dehydro-4-O-phospho-L-erythronate + ADP + H(+)</text>
        <dbReference type="Rhea" id="RHEA:52552"/>
        <dbReference type="ChEBI" id="CHEBI:15378"/>
        <dbReference type="ChEBI" id="CHEBI:30616"/>
        <dbReference type="ChEBI" id="CHEBI:136592"/>
        <dbReference type="ChEBI" id="CHEBI:136670"/>
        <dbReference type="ChEBI" id="CHEBI:456216"/>
        <dbReference type="EC" id="2.7.1.217"/>
    </reaction>
</comment>
<dbReference type="Gene3D" id="3.40.50.10840">
    <property type="entry name" value="Putative sugar-binding, N-terminal domain"/>
    <property type="match status" value="1"/>
</dbReference>
<keyword evidence="16" id="KW-1185">Reference proteome</keyword>
<evidence type="ECO:0000256" key="12">
    <source>
        <dbReference type="ARBA" id="ARBA00041377"/>
    </source>
</evidence>
<accession>A0A2K8KSN2</accession>
<evidence type="ECO:0000256" key="6">
    <source>
        <dbReference type="ARBA" id="ARBA00023277"/>
    </source>
</evidence>
<reference evidence="15 16" key="1">
    <citation type="journal article" date="2017" name="Environ. Microbiol.">
        <title>Genomic and physiological analyses of 'Reinekea forsetii' reveal a versatile opportunistic lifestyle during spring algae blooms.</title>
        <authorList>
            <person name="Avci B."/>
            <person name="Hahnke R.L."/>
            <person name="Chafee M."/>
            <person name="Fischer T."/>
            <person name="Gruber-Vodicka H."/>
            <person name="Tegetmeyer H.E."/>
            <person name="Harder J."/>
            <person name="Fuchs B.M."/>
            <person name="Amann R.I."/>
            <person name="Teeling H."/>
        </authorList>
    </citation>
    <scope>NUCLEOTIDE SEQUENCE [LARGE SCALE GENOMIC DNA]</scope>
    <source>
        <strain evidence="15 16">Hel1_31_D35</strain>
    </source>
</reference>
<name>A0A2K8KSN2_9GAMM</name>
<dbReference type="GO" id="GO:0016301">
    <property type="term" value="F:kinase activity"/>
    <property type="evidence" value="ECO:0007669"/>
    <property type="project" value="UniProtKB-KW"/>
</dbReference>
<dbReference type="KEGG" id="rfo:REIFOR_02497"/>
<dbReference type="OrthoDB" id="191465at2"/>
<comment type="similarity">
    <text evidence="1">Belongs to the four-carbon acid sugar kinase family.</text>
</comment>
<evidence type="ECO:0000256" key="11">
    <source>
        <dbReference type="ARBA" id="ARBA00039461"/>
    </source>
</evidence>
<dbReference type="SUPFAM" id="SSF142764">
    <property type="entry name" value="YgbK-like"/>
    <property type="match status" value="1"/>
</dbReference>
<dbReference type="InterPro" id="IPR042213">
    <property type="entry name" value="NBD_C_sf"/>
</dbReference>
<evidence type="ECO:0000256" key="8">
    <source>
        <dbReference type="ARBA" id="ARBA00036346"/>
    </source>
</evidence>
<evidence type="ECO:0000259" key="13">
    <source>
        <dbReference type="Pfam" id="PF07005"/>
    </source>
</evidence>
<dbReference type="Proteomes" id="UP000229757">
    <property type="component" value="Chromosome"/>
</dbReference>
<keyword evidence="4" id="KW-0418">Kinase</keyword>
<keyword evidence="6" id="KW-0119">Carbohydrate metabolism</keyword>
<dbReference type="InterPro" id="IPR010737">
    <property type="entry name" value="4-carb_acid_sugar_kinase_N"/>
</dbReference>
<feature type="domain" description="Four-carbon acid sugar kinase N-terminal" evidence="13">
    <location>
        <begin position="5"/>
        <end position="230"/>
    </location>
</feature>
<keyword evidence="3" id="KW-0547">Nucleotide-binding</keyword>